<reference evidence="1 2" key="1">
    <citation type="journal article" date="2019" name="Mol. Biol. Evol.">
        <title>Blast fungal genomes show frequent chromosomal changes, gene gains and losses, and effector gene turnover.</title>
        <authorList>
            <person name="Gomez Luciano L.B."/>
            <person name="Jason Tsai I."/>
            <person name="Chuma I."/>
            <person name="Tosa Y."/>
            <person name="Chen Y.H."/>
            <person name="Li J.Y."/>
            <person name="Li M.Y."/>
            <person name="Jade Lu M.Y."/>
            <person name="Nakayashiki H."/>
            <person name="Li W.H."/>
        </authorList>
    </citation>
    <scope>NUCLEOTIDE SEQUENCE [LARGE SCALE GENOMIC DNA]</scope>
    <source>
        <strain evidence="1">MZ5-1-6</strain>
    </source>
</reference>
<gene>
    <name evidence="1" type="ORF">PoMZ_09178</name>
</gene>
<evidence type="ECO:0000313" key="1">
    <source>
        <dbReference type="EMBL" id="QBZ53496.1"/>
    </source>
</evidence>
<evidence type="ECO:0000313" key="2">
    <source>
        <dbReference type="Proteomes" id="UP000294847"/>
    </source>
</evidence>
<dbReference type="EMBL" id="CP034204">
    <property type="protein sequence ID" value="QBZ53496.1"/>
    <property type="molecule type" value="Genomic_DNA"/>
</dbReference>
<proteinExistence type="predicted"/>
<organism evidence="1 2">
    <name type="scientific">Pyricularia oryzae</name>
    <name type="common">Rice blast fungus</name>
    <name type="synonym">Magnaporthe oryzae</name>
    <dbReference type="NCBI Taxonomy" id="318829"/>
    <lineage>
        <taxon>Eukaryota</taxon>
        <taxon>Fungi</taxon>
        <taxon>Dikarya</taxon>
        <taxon>Ascomycota</taxon>
        <taxon>Pezizomycotina</taxon>
        <taxon>Sordariomycetes</taxon>
        <taxon>Sordariomycetidae</taxon>
        <taxon>Magnaporthales</taxon>
        <taxon>Pyriculariaceae</taxon>
        <taxon>Pyricularia</taxon>
    </lineage>
</organism>
<accession>A0A4P7MZ15</accession>
<protein>
    <submittedName>
        <fullName evidence="1">Uncharacterized protein</fullName>
    </submittedName>
</protein>
<name>A0A4P7MZ15_PYROR</name>
<sequence>MPSVNFRRVKTGCTVLQAIYQAVQLRLTTKRIKQNWESAPALAVFISAAIRILSLFNDAQV</sequence>
<dbReference type="Proteomes" id="UP000294847">
    <property type="component" value="Chromosome 1"/>
</dbReference>
<dbReference type="AlphaFoldDB" id="A0A4P7MZ15"/>